<evidence type="ECO:0000256" key="1">
    <source>
        <dbReference type="ARBA" id="ARBA00008668"/>
    </source>
</evidence>
<dbReference type="GO" id="GO:0005576">
    <property type="term" value="C:extracellular region"/>
    <property type="evidence" value="ECO:0007669"/>
    <property type="project" value="TreeGrafter"/>
</dbReference>
<dbReference type="PANTHER" id="PTHR45642:SF95">
    <property type="entry name" value="GDSL-LIKE LIPASE_ACYLHYDROLASE FAMILY PROTEIN, EXPRESSED"/>
    <property type="match status" value="1"/>
</dbReference>
<dbReference type="Proteomes" id="UP001152484">
    <property type="component" value="Unassembled WGS sequence"/>
</dbReference>
<evidence type="ECO:0000313" key="2">
    <source>
        <dbReference type="EMBL" id="CAH9054914.1"/>
    </source>
</evidence>
<sequence>MLSGHHHLRCDSMWCVRRTMFVSAIAATLVWVAASGEAKVKLPEEVVVPALIGFGDSIIDQGMNNYIPTVVKCNFQPYGEDFMGGKPTGRFTNGKTPTDIIAELLGIKDYVPAYLDASLTPEDLKTGVSFASGASGYDPQTPQIVSVFPLSQQIEYFKEYLGKLKAAFGEEQTKFILDNSLFLVVAGSDDLANTYFTVGIRRLHYDVDAYTDLIIQGASNFIQELYALGARRIGVFSVPPIGCLPSQRTLGGGKSRGCAENYNDAAKLANSKFSATLQSLSTTLSKSKLVFIDIYEPLLHIMLNPQQYGFEVADKGCCGTGNVEVAVLCNKLLPTCEDREKYLFWDSYHPTEKGYRTLVNKVIYKYIDEFF</sequence>
<dbReference type="InterPro" id="IPR036514">
    <property type="entry name" value="SGNH_hydro_sf"/>
</dbReference>
<dbReference type="FunFam" id="3.40.50.1110:FF:000003">
    <property type="entry name" value="GDSL esterase/lipase APG"/>
    <property type="match status" value="1"/>
</dbReference>
<dbReference type="Gene3D" id="3.40.50.1110">
    <property type="entry name" value="SGNH hydrolase"/>
    <property type="match status" value="1"/>
</dbReference>
<comment type="similarity">
    <text evidence="1">Belongs to the 'GDSL' lipolytic enzyme family.</text>
</comment>
<dbReference type="PANTHER" id="PTHR45642">
    <property type="entry name" value="GDSL ESTERASE/LIPASE EXL3"/>
    <property type="match status" value="1"/>
</dbReference>
<dbReference type="InterPro" id="IPR035669">
    <property type="entry name" value="SGNH_plant_lipase-like"/>
</dbReference>
<dbReference type="InterPro" id="IPR050592">
    <property type="entry name" value="GDSL_lipolytic_enzyme"/>
</dbReference>
<organism evidence="2 3">
    <name type="scientific">Cuscuta europaea</name>
    <name type="common">European dodder</name>
    <dbReference type="NCBI Taxonomy" id="41803"/>
    <lineage>
        <taxon>Eukaryota</taxon>
        <taxon>Viridiplantae</taxon>
        <taxon>Streptophyta</taxon>
        <taxon>Embryophyta</taxon>
        <taxon>Tracheophyta</taxon>
        <taxon>Spermatophyta</taxon>
        <taxon>Magnoliopsida</taxon>
        <taxon>eudicotyledons</taxon>
        <taxon>Gunneridae</taxon>
        <taxon>Pentapetalae</taxon>
        <taxon>asterids</taxon>
        <taxon>lamiids</taxon>
        <taxon>Solanales</taxon>
        <taxon>Convolvulaceae</taxon>
        <taxon>Cuscuteae</taxon>
        <taxon>Cuscuta</taxon>
        <taxon>Cuscuta subgen. Cuscuta</taxon>
    </lineage>
</organism>
<dbReference type="AlphaFoldDB" id="A0A9P1DXD2"/>
<dbReference type="CDD" id="cd01837">
    <property type="entry name" value="SGNH_plant_lipase_like"/>
    <property type="match status" value="1"/>
</dbReference>
<dbReference type="Pfam" id="PF00657">
    <property type="entry name" value="Lipase_GDSL"/>
    <property type="match status" value="1"/>
</dbReference>
<dbReference type="SUPFAM" id="SSF52266">
    <property type="entry name" value="SGNH hydrolase"/>
    <property type="match status" value="1"/>
</dbReference>
<dbReference type="EMBL" id="CAMAPE010000002">
    <property type="protein sequence ID" value="CAH9054914.1"/>
    <property type="molecule type" value="Genomic_DNA"/>
</dbReference>
<comment type="caution">
    <text evidence="2">The sequence shown here is derived from an EMBL/GenBank/DDBJ whole genome shotgun (WGS) entry which is preliminary data.</text>
</comment>
<keyword evidence="3" id="KW-1185">Reference proteome</keyword>
<name>A0A9P1DXD2_CUSEU</name>
<evidence type="ECO:0008006" key="4">
    <source>
        <dbReference type="Google" id="ProtNLM"/>
    </source>
</evidence>
<reference evidence="2" key="1">
    <citation type="submission" date="2022-07" db="EMBL/GenBank/DDBJ databases">
        <authorList>
            <person name="Macas J."/>
            <person name="Novak P."/>
            <person name="Neumann P."/>
        </authorList>
    </citation>
    <scope>NUCLEOTIDE SEQUENCE</scope>
</reference>
<accession>A0A9P1DXD2</accession>
<gene>
    <name evidence="2" type="ORF">CEURO_LOCUS731</name>
</gene>
<proteinExistence type="inferred from homology"/>
<evidence type="ECO:0000313" key="3">
    <source>
        <dbReference type="Proteomes" id="UP001152484"/>
    </source>
</evidence>
<dbReference type="GO" id="GO:0016788">
    <property type="term" value="F:hydrolase activity, acting on ester bonds"/>
    <property type="evidence" value="ECO:0007669"/>
    <property type="project" value="InterPro"/>
</dbReference>
<protein>
    <recommendedName>
        <fullName evidence="4">GDSL esterase/lipase EXL3</fullName>
    </recommendedName>
</protein>
<dbReference type="OrthoDB" id="1600564at2759"/>
<dbReference type="InterPro" id="IPR001087">
    <property type="entry name" value="GDSL"/>
</dbReference>